<accession>A0A0R1KS58</accession>
<dbReference type="Proteomes" id="UP000051581">
    <property type="component" value="Unassembled WGS sequence"/>
</dbReference>
<organism evidence="12 13">
    <name type="scientific">Lentilactobacillus sunkii DSM 19904</name>
    <dbReference type="NCBI Taxonomy" id="1423808"/>
    <lineage>
        <taxon>Bacteria</taxon>
        <taxon>Bacillati</taxon>
        <taxon>Bacillota</taxon>
        <taxon>Bacilli</taxon>
        <taxon>Lactobacillales</taxon>
        <taxon>Lactobacillaceae</taxon>
        <taxon>Lentilactobacillus</taxon>
    </lineage>
</organism>
<feature type="transmembrane region" description="Helical" evidence="10">
    <location>
        <begin position="372"/>
        <end position="393"/>
    </location>
</feature>
<evidence type="ECO:0000313" key="13">
    <source>
        <dbReference type="Proteomes" id="UP000051581"/>
    </source>
</evidence>
<proteinExistence type="predicted"/>
<feature type="region of interest" description="Disordered" evidence="9">
    <location>
        <begin position="473"/>
        <end position="495"/>
    </location>
</feature>
<dbReference type="PATRIC" id="fig|1423808.3.peg.1903"/>
<evidence type="ECO:0000256" key="3">
    <source>
        <dbReference type="ARBA" id="ARBA00022475"/>
    </source>
</evidence>
<dbReference type="InterPro" id="IPR013853">
    <property type="entry name" value="EIIC-GAT"/>
</dbReference>
<dbReference type="Pfam" id="PF03611">
    <property type="entry name" value="EIIC-GAT"/>
    <property type="match status" value="1"/>
</dbReference>
<feature type="domain" description="PTS EIIC type-2" evidence="11">
    <location>
        <begin position="6"/>
        <end position="462"/>
    </location>
</feature>
<evidence type="ECO:0000256" key="1">
    <source>
        <dbReference type="ARBA" id="ARBA00004651"/>
    </source>
</evidence>
<feature type="compositionally biased region" description="Basic and acidic residues" evidence="9">
    <location>
        <begin position="473"/>
        <end position="486"/>
    </location>
</feature>
<dbReference type="RefSeq" id="WP_057826471.1">
    <property type="nucleotide sequence ID" value="NZ_AZEA01000037.1"/>
</dbReference>
<dbReference type="GO" id="GO:0005886">
    <property type="term" value="C:plasma membrane"/>
    <property type="evidence" value="ECO:0007669"/>
    <property type="project" value="UniProtKB-SubCell"/>
</dbReference>
<feature type="transmembrane region" description="Helical" evidence="10">
    <location>
        <begin position="253"/>
        <end position="274"/>
    </location>
</feature>
<dbReference type="GO" id="GO:0015577">
    <property type="term" value="F:galactitol transmembrane transporter activity"/>
    <property type="evidence" value="ECO:0007669"/>
    <property type="project" value="InterPro"/>
</dbReference>
<evidence type="ECO:0000256" key="7">
    <source>
        <dbReference type="ARBA" id="ARBA00022989"/>
    </source>
</evidence>
<dbReference type="PROSITE" id="PS51104">
    <property type="entry name" value="PTS_EIIC_TYPE_2"/>
    <property type="match status" value="1"/>
</dbReference>
<evidence type="ECO:0000256" key="6">
    <source>
        <dbReference type="ARBA" id="ARBA00022692"/>
    </source>
</evidence>
<dbReference type="AlphaFoldDB" id="A0A0R1KS58"/>
<evidence type="ECO:0000256" key="4">
    <source>
        <dbReference type="ARBA" id="ARBA00022597"/>
    </source>
</evidence>
<keyword evidence="6 10" id="KW-0812">Transmembrane</keyword>
<feature type="transmembrane region" description="Helical" evidence="10">
    <location>
        <begin position="95"/>
        <end position="115"/>
    </location>
</feature>
<evidence type="ECO:0000256" key="10">
    <source>
        <dbReference type="SAM" id="Phobius"/>
    </source>
</evidence>
<evidence type="ECO:0000313" key="12">
    <source>
        <dbReference type="EMBL" id="KRK86622.1"/>
    </source>
</evidence>
<feature type="transmembrane region" description="Helical" evidence="10">
    <location>
        <begin position="41"/>
        <end position="61"/>
    </location>
</feature>
<dbReference type="PANTHER" id="PTHR37324">
    <property type="entry name" value="PTS SYSTEM GALACTITOL-SPECIFIC EIIC COMPONENT"/>
    <property type="match status" value="1"/>
</dbReference>
<evidence type="ECO:0000259" key="11">
    <source>
        <dbReference type="PROSITE" id="PS51104"/>
    </source>
</evidence>
<comment type="caution">
    <text evidence="12">The sequence shown here is derived from an EMBL/GenBank/DDBJ whole genome shotgun (WGS) entry which is preliminary data.</text>
</comment>
<reference evidence="12 13" key="1">
    <citation type="journal article" date="2015" name="Genome Announc.">
        <title>Expanding the biotechnology potential of lactobacilli through comparative genomics of 213 strains and associated genera.</title>
        <authorList>
            <person name="Sun Z."/>
            <person name="Harris H.M."/>
            <person name="McCann A."/>
            <person name="Guo C."/>
            <person name="Argimon S."/>
            <person name="Zhang W."/>
            <person name="Yang X."/>
            <person name="Jeffery I.B."/>
            <person name="Cooney J.C."/>
            <person name="Kagawa T.F."/>
            <person name="Liu W."/>
            <person name="Song Y."/>
            <person name="Salvetti E."/>
            <person name="Wrobel A."/>
            <person name="Rasinkangas P."/>
            <person name="Parkhill J."/>
            <person name="Rea M.C."/>
            <person name="O'Sullivan O."/>
            <person name="Ritari J."/>
            <person name="Douillard F.P."/>
            <person name="Paul Ross R."/>
            <person name="Yang R."/>
            <person name="Briner A.E."/>
            <person name="Felis G.E."/>
            <person name="de Vos W.M."/>
            <person name="Barrangou R."/>
            <person name="Klaenhammer T.R."/>
            <person name="Caufield P.W."/>
            <person name="Cui Y."/>
            <person name="Zhang H."/>
            <person name="O'Toole P.W."/>
        </authorList>
    </citation>
    <scope>NUCLEOTIDE SEQUENCE [LARGE SCALE GENOMIC DNA]</scope>
    <source>
        <strain evidence="12 13">DSM 19904</strain>
    </source>
</reference>
<comment type="subcellular location">
    <subcellularLocation>
        <location evidence="1">Cell membrane</location>
        <topology evidence="1">Multi-pass membrane protein</topology>
    </subcellularLocation>
</comment>
<keyword evidence="2" id="KW-0813">Transport</keyword>
<dbReference type="InterPro" id="IPR013014">
    <property type="entry name" value="PTS_EIIC_2"/>
</dbReference>
<evidence type="ECO:0000256" key="9">
    <source>
        <dbReference type="SAM" id="MobiDB-lite"/>
    </source>
</evidence>
<keyword evidence="13" id="KW-1185">Reference proteome</keyword>
<feature type="transmembrane region" description="Helical" evidence="10">
    <location>
        <begin position="323"/>
        <end position="342"/>
    </location>
</feature>
<evidence type="ECO:0000256" key="2">
    <source>
        <dbReference type="ARBA" id="ARBA00022448"/>
    </source>
</evidence>
<feature type="transmembrane region" description="Helical" evidence="10">
    <location>
        <begin position="6"/>
        <end position="29"/>
    </location>
</feature>
<evidence type="ECO:0000256" key="8">
    <source>
        <dbReference type="ARBA" id="ARBA00023136"/>
    </source>
</evidence>
<protein>
    <submittedName>
        <fullName evidence="12">PTS system Galactitol-specific IIC component</fullName>
    </submittedName>
</protein>
<feature type="transmembrane region" description="Helical" evidence="10">
    <location>
        <begin position="400"/>
        <end position="420"/>
    </location>
</feature>
<dbReference type="PANTHER" id="PTHR37324:SF2">
    <property type="entry name" value="PTS SYSTEM GALACTITOL-SPECIFIC EIIC COMPONENT"/>
    <property type="match status" value="1"/>
</dbReference>
<keyword evidence="3" id="KW-1003">Cell membrane</keyword>
<keyword evidence="5" id="KW-0598">Phosphotransferase system</keyword>
<keyword evidence="4" id="KW-0762">Sugar transport</keyword>
<dbReference type="OrthoDB" id="9787936at2"/>
<dbReference type="GO" id="GO:0009401">
    <property type="term" value="P:phosphoenolpyruvate-dependent sugar phosphotransferase system"/>
    <property type="evidence" value="ECO:0007669"/>
    <property type="project" value="UniProtKB-KW"/>
</dbReference>
<feature type="transmembrane region" description="Helical" evidence="10">
    <location>
        <begin position="136"/>
        <end position="160"/>
    </location>
</feature>
<feature type="transmembrane region" description="Helical" evidence="10">
    <location>
        <begin position="426"/>
        <end position="450"/>
    </location>
</feature>
<keyword evidence="7 10" id="KW-1133">Transmembrane helix</keyword>
<dbReference type="InterPro" id="IPR004703">
    <property type="entry name" value="PTS_sugar-sp_permease"/>
</dbReference>
<name>A0A0R1KS58_9LACO</name>
<dbReference type="PIRSF" id="PIRSF006304">
    <property type="entry name" value="GatC"/>
    <property type="match status" value="1"/>
</dbReference>
<sequence>MLQSFMNIFTSLGDTVVVPIIIFIVALCLRVKARTAMMSSLLVGVGLTGFGWIISSFTPVVTKIINQMIKTTGINLPVVDTGWQTSALASFHSTVGISFFIVGLILEIVLFLIGYTKVFFPTNLWQNWGFMIWGTVAYAVTHNFWLSLGLSIFLMLYILMVAEIQSDRWSDYYKISNGTTAALHNMENAVPAIILDPLWNLFGLNKVHLTPEALKKRLGVFGEPTFIGAVLGIIIGLLGNISNLGSLSAWGQILTFGIQLAGVMTIFPLVAHLFGSAFKPLTDEITERYIKKNAGKATESDAIKSKKRWFLAVDDGVGYGESATIISGVILIPIVVVLAFILPGNKTIPVVDLVSIPFMVESMVAVYRGNILKVLCTATIWLGAGLYACSYMAPMYTASVAHFGVVAATGAALIVSFNVMGRPLNALIFAAWISENPLWIGLTIVVYAFFQILLRTKRPQIWAYLKKMSDKNKVDYDDGKSSKDTVSKGAVTDNQ</sequence>
<feature type="transmembrane region" description="Helical" evidence="10">
    <location>
        <begin position="224"/>
        <end position="241"/>
    </location>
</feature>
<dbReference type="EMBL" id="AZEA01000037">
    <property type="protein sequence ID" value="KRK86622.1"/>
    <property type="molecule type" value="Genomic_DNA"/>
</dbReference>
<keyword evidence="8 10" id="KW-0472">Membrane</keyword>
<evidence type="ECO:0000256" key="5">
    <source>
        <dbReference type="ARBA" id="ARBA00022683"/>
    </source>
</evidence>
<gene>
    <name evidence="12" type="ORF">FD17_GL001878</name>
</gene>